<evidence type="ECO:0000256" key="5">
    <source>
        <dbReference type="ARBA" id="ARBA00023172"/>
    </source>
</evidence>
<evidence type="ECO:0000313" key="7">
    <source>
        <dbReference type="EMBL" id="SDM97919.1"/>
    </source>
</evidence>
<name>A0A1G9XM53_9ACTN</name>
<dbReference type="GO" id="GO:0006313">
    <property type="term" value="P:DNA transposition"/>
    <property type="evidence" value="ECO:0007669"/>
    <property type="project" value="UniProtKB-UniRule"/>
</dbReference>
<keyword evidence="4 6" id="KW-0238">DNA-binding</keyword>
<dbReference type="OrthoDB" id="9793302at2"/>
<dbReference type="InterPro" id="IPR001207">
    <property type="entry name" value="Transposase_mutator"/>
</dbReference>
<dbReference type="GO" id="GO:0004803">
    <property type="term" value="F:transposase activity"/>
    <property type="evidence" value="ECO:0007669"/>
    <property type="project" value="UniProtKB-UniRule"/>
</dbReference>
<accession>A0A1G9XM53</accession>
<keyword evidence="3 6" id="KW-0815">Transposition</keyword>
<keyword evidence="8" id="KW-1185">Reference proteome</keyword>
<reference evidence="7 8" key="1">
    <citation type="submission" date="2016-10" db="EMBL/GenBank/DDBJ databases">
        <authorList>
            <person name="de Groot N.N."/>
        </authorList>
    </citation>
    <scope>NUCLEOTIDE SEQUENCE [LARGE SCALE GENOMIC DNA]</scope>
    <source>
        <strain evidence="7 8">CGMCC 1.11147</strain>
    </source>
</reference>
<organism evidence="7 8">
    <name type="scientific">Nocardioides szechwanensis</name>
    <dbReference type="NCBI Taxonomy" id="1005944"/>
    <lineage>
        <taxon>Bacteria</taxon>
        <taxon>Bacillati</taxon>
        <taxon>Actinomycetota</taxon>
        <taxon>Actinomycetes</taxon>
        <taxon>Propionibacteriales</taxon>
        <taxon>Nocardioidaceae</taxon>
        <taxon>Nocardioides</taxon>
    </lineage>
</organism>
<evidence type="ECO:0000256" key="4">
    <source>
        <dbReference type="ARBA" id="ARBA00023125"/>
    </source>
</evidence>
<gene>
    <name evidence="7" type="ORF">SAMN05192576_1417</name>
</gene>
<sequence>MALSQSALSELLEAFRTGEGVDMIRESVRTVLQELVEFEAAGVIGAERYERTEDRLTERNGTRPKLLATKAGDVQLRIPKLRKGSFFPSILEPRRRIDQALYAVVMEAYVHGISTRSVDDLVVALGADSGISKSEVSRICEQLDESVGAFRTRPLDHIAFPYIYLDATYLHVRNKPGKGGQVVSMAVVVATGIAADGSREVLGLDVGDSEDETFWRSFLLSLKQRGLSGVQLVISDQHSGLVKALKRSFQGSAHQRCRVHFARNLLAHVPKSHADMVAAVFRTIFAQPDPEAVSKAWDEVRDQLATSFPKVGPLMDEAKAEVLAFTAFPKAHWRKIWSTNPLERVNKEIKRRSRVVGIFPNAAAVIRLVGAVLIDMHDEWIAGDRRYLSEESMALLHTTMDTGDHAAINSGE</sequence>
<dbReference type="STRING" id="1005944.SAMN05192576_1417"/>
<comment type="function">
    <text evidence="1 6">Required for the transposition of the insertion element.</text>
</comment>
<evidence type="ECO:0000256" key="2">
    <source>
        <dbReference type="ARBA" id="ARBA00010961"/>
    </source>
</evidence>
<keyword evidence="6" id="KW-0814">Transposable element</keyword>
<dbReference type="Proteomes" id="UP000199004">
    <property type="component" value="Unassembled WGS sequence"/>
</dbReference>
<dbReference type="EMBL" id="FNIC01000001">
    <property type="protein sequence ID" value="SDM97919.1"/>
    <property type="molecule type" value="Genomic_DNA"/>
</dbReference>
<dbReference type="Pfam" id="PF00872">
    <property type="entry name" value="Transposase_mut"/>
    <property type="match status" value="1"/>
</dbReference>
<keyword evidence="5 6" id="KW-0233">DNA recombination</keyword>
<comment type="similarity">
    <text evidence="2 6">Belongs to the transposase mutator family.</text>
</comment>
<dbReference type="AlphaFoldDB" id="A0A1G9XM53"/>
<proteinExistence type="inferred from homology"/>
<dbReference type="PANTHER" id="PTHR33217:SF7">
    <property type="entry name" value="TRANSPOSASE FOR INSERTION SEQUENCE ELEMENT IS1081"/>
    <property type="match status" value="1"/>
</dbReference>
<evidence type="ECO:0000256" key="1">
    <source>
        <dbReference type="ARBA" id="ARBA00002190"/>
    </source>
</evidence>
<dbReference type="NCBIfam" id="NF033543">
    <property type="entry name" value="transpos_IS256"/>
    <property type="match status" value="1"/>
</dbReference>
<evidence type="ECO:0000256" key="3">
    <source>
        <dbReference type="ARBA" id="ARBA00022578"/>
    </source>
</evidence>
<evidence type="ECO:0000313" key="8">
    <source>
        <dbReference type="Proteomes" id="UP000199004"/>
    </source>
</evidence>
<dbReference type="PANTHER" id="PTHR33217">
    <property type="entry name" value="TRANSPOSASE FOR INSERTION SEQUENCE ELEMENT IS1081"/>
    <property type="match status" value="1"/>
</dbReference>
<dbReference type="RefSeq" id="WP_091023031.1">
    <property type="nucleotide sequence ID" value="NZ_BKAE01000001.1"/>
</dbReference>
<dbReference type="GO" id="GO:0003677">
    <property type="term" value="F:DNA binding"/>
    <property type="evidence" value="ECO:0007669"/>
    <property type="project" value="UniProtKB-UniRule"/>
</dbReference>
<protein>
    <recommendedName>
        <fullName evidence="6">Mutator family transposase</fullName>
    </recommendedName>
</protein>
<evidence type="ECO:0000256" key="6">
    <source>
        <dbReference type="RuleBase" id="RU365089"/>
    </source>
</evidence>